<dbReference type="SMART" id="SM00896">
    <property type="entry name" value="FDX-ACB"/>
    <property type="match status" value="1"/>
</dbReference>
<dbReference type="InterPro" id="IPR002547">
    <property type="entry name" value="tRNA-bd_dom"/>
</dbReference>
<evidence type="ECO:0000259" key="19">
    <source>
        <dbReference type="PROSITE" id="PS51483"/>
    </source>
</evidence>
<evidence type="ECO:0000256" key="3">
    <source>
        <dbReference type="ARBA" id="ARBA00011209"/>
    </source>
</evidence>
<dbReference type="PANTHER" id="PTHR10947:SF0">
    <property type="entry name" value="PHENYLALANINE--TRNA LIGASE BETA SUBUNIT"/>
    <property type="match status" value="1"/>
</dbReference>
<feature type="binding site" evidence="15">
    <location>
        <position position="462"/>
    </location>
    <ligand>
        <name>Mg(2+)</name>
        <dbReference type="ChEBI" id="CHEBI:18420"/>
        <note>shared with alpha subunit</note>
    </ligand>
</feature>
<dbReference type="GO" id="GO:0009328">
    <property type="term" value="C:phenylalanine-tRNA ligase complex"/>
    <property type="evidence" value="ECO:0007669"/>
    <property type="project" value="TreeGrafter"/>
</dbReference>
<dbReference type="SUPFAM" id="SSF50249">
    <property type="entry name" value="Nucleic acid-binding proteins"/>
    <property type="match status" value="1"/>
</dbReference>
<keyword evidence="7 15" id="KW-0479">Metal-binding</keyword>
<evidence type="ECO:0000256" key="8">
    <source>
        <dbReference type="ARBA" id="ARBA00022741"/>
    </source>
</evidence>
<dbReference type="InterPro" id="IPR045060">
    <property type="entry name" value="Phe-tRNA-ligase_IIc_bsu"/>
</dbReference>
<dbReference type="NCBIfam" id="NF045760">
    <property type="entry name" value="YtpR"/>
    <property type="match status" value="1"/>
</dbReference>
<dbReference type="FunFam" id="3.50.40.10:FF:000001">
    <property type="entry name" value="Phenylalanine--tRNA ligase beta subunit"/>
    <property type="match status" value="1"/>
</dbReference>
<dbReference type="SUPFAM" id="SSF46955">
    <property type="entry name" value="Putative DNA-binding domain"/>
    <property type="match status" value="1"/>
</dbReference>
<dbReference type="PROSITE" id="PS51483">
    <property type="entry name" value="B5"/>
    <property type="match status" value="1"/>
</dbReference>
<evidence type="ECO:0000256" key="7">
    <source>
        <dbReference type="ARBA" id="ARBA00022723"/>
    </source>
</evidence>
<dbReference type="InterPro" id="IPR005121">
    <property type="entry name" value="Fdx_antiC-bd"/>
</dbReference>
<dbReference type="InterPro" id="IPR020825">
    <property type="entry name" value="Phe-tRNA_synthase-like_B3/B4"/>
</dbReference>
<dbReference type="SMART" id="SM00874">
    <property type="entry name" value="B5"/>
    <property type="match status" value="1"/>
</dbReference>
<protein>
    <recommendedName>
        <fullName evidence="15">Phenylalanine--tRNA ligase beta subunit</fullName>
        <ecNumber evidence="15">6.1.1.20</ecNumber>
    </recommendedName>
    <alternativeName>
        <fullName evidence="15">Phenylalanyl-tRNA synthetase beta subunit</fullName>
        <shortName evidence="15">PheRS</shortName>
    </alternativeName>
</protein>
<dbReference type="InterPro" id="IPR036690">
    <property type="entry name" value="Fdx_antiC-bd_sf"/>
</dbReference>
<dbReference type="HAMAP" id="MF_00283">
    <property type="entry name" value="Phe_tRNA_synth_beta1"/>
    <property type="match status" value="1"/>
</dbReference>
<dbReference type="EC" id="6.1.1.20" evidence="15"/>
<evidence type="ECO:0000256" key="6">
    <source>
        <dbReference type="ARBA" id="ARBA00022598"/>
    </source>
</evidence>
<dbReference type="Pfam" id="PF03147">
    <property type="entry name" value="FDX-ACB"/>
    <property type="match status" value="1"/>
</dbReference>
<comment type="similarity">
    <text evidence="2 15">Belongs to the phenylalanyl-tRNA synthetase beta subunit family. Type 1 subfamily.</text>
</comment>
<dbReference type="PROSITE" id="PS51447">
    <property type="entry name" value="FDX_ACB"/>
    <property type="match status" value="1"/>
</dbReference>
<dbReference type="GO" id="GO:0000049">
    <property type="term" value="F:tRNA binding"/>
    <property type="evidence" value="ECO:0007669"/>
    <property type="project" value="UniProtKB-UniRule"/>
</dbReference>
<dbReference type="InterPro" id="IPR004532">
    <property type="entry name" value="Phe-tRNA-ligase_IIc_bsu_bact"/>
</dbReference>
<dbReference type="FunFam" id="2.40.50.140:FF:000045">
    <property type="entry name" value="Phenylalanine--tRNA ligase beta subunit"/>
    <property type="match status" value="1"/>
</dbReference>
<dbReference type="InterPro" id="IPR009061">
    <property type="entry name" value="DNA-bd_dom_put_sf"/>
</dbReference>
<dbReference type="Gene3D" id="3.30.930.10">
    <property type="entry name" value="Bira Bifunctional Protein, Domain 2"/>
    <property type="match status" value="1"/>
</dbReference>
<dbReference type="GO" id="GO:0000287">
    <property type="term" value="F:magnesium ion binding"/>
    <property type="evidence" value="ECO:0007669"/>
    <property type="project" value="UniProtKB-UniRule"/>
</dbReference>
<dbReference type="SMART" id="SM00873">
    <property type="entry name" value="B3_4"/>
    <property type="match status" value="1"/>
</dbReference>
<dbReference type="Pfam" id="PF03484">
    <property type="entry name" value="B5"/>
    <property type="match status" value="1"/>
</dbReference>
<keyword evidence="8 15" id="KW-0547">Nucleotide-binding</keyword>
<evidence type="ECO:0000256" key="13">
    <source>
        <dbReference type="ARBA" id="ARBA00023146"/>
    </source>
</evidence>
<evidence type="ECO:0000313" key="21">
    <source>
        <dbReference type="Proteomes" id="UP000285961"/>
    </source>
</evidence>
<dbReference type="PROSITE" id="PS50886">
    <property type="entry name" value="TRBD"/>
    <property type="match status" value="1"/>
</dbReference>
<dbReference type="Gene3D" id="2.40.50.140">
    <property type="entry name" value="Nucleic acid-binding proteins"/>
    <property type="match status" value="1"/>
</dbReference>
<evidence type="ECO:0000259" key="18">
    <source>
        <dbReference type="PROSITE" id="PS51447"/>
    </source>
</evidence>
<evidence type="ECO:0000256" key="12">
    <source>
        <dbReference type="ARBA" id="ARBA00022917"/>
    </source>
</evidence>
<dbReference type="GO" id="GO:0005524">
    <property type="term" value="F:ATP binding"/>
    <property type="evidence" value="ECO:0007669"/>
    <property type="project" value="UniProtKB-UniRule"/>
</dbReference>
<keyword evidence="5 16" id="KW-0820">tRNA-binding</keyword>
<keyword evidence="9 15" id="KW-0067">ATP-binding</keyword>
<sequence length="802" mass="87619">MRVSVNWLKEFVPFDLSPAQLARALTMAGLEVETIDEVRPEFTNVAVGRILTLSRHPNADKLVLCRVEVGSSPPLSIVCGASNITEGDTVPVALVGARLAGDLHVKKAKIRGETSEGMLCSERELGISNEHSGIMILPSGLATGTNLEDALGLVDCVLELGVTPNRPDCLSMLGVAREVAAITRTKLRIPQPELRESESEITSLTSVTIDDGRGCPRYAARLVSDVAIGPSPAWLQQRLQKAGLRPINNVVDVTNYVLIELGHPLHAFDYEKLEENRIVVRRAGAGESIVTLDGMTRDLSKQMLVIADAERPVAIAGVMGGANTEVTEQTRKVLIESAYFDPVSIRRTSKALGLSTEASYRFERGADPEMVIHALDQTAALMAQLAGGAVARGRIDQYPGRFVPPEIRLRHSRIKKILGVEIPRDDVVSILSSLGFAVISDEPAMAKIRVPSHRPDVSAEIDLIEEVARIHGYEKIEATYPQDAAIMTRGVQPRPREDEGRNALTSCGFSEIITFSFGSPADMADFANATPGNGIHPIRMKNPLAEDESVLRITHIPALLRTVQKNVNLGNKGLKVFEVGKVYWPVAGEPLPDERLCIAAAATGLFHEVNWRDKPAEADFFYMKGVAETLLDILGYSLMETRRASHAGFHPGICADILVDGVTIGKVGEIHPALIQKYDIGQKVSLFEIDLSAAEPQRRREHGYEKPSRFPYSERDLAIVVDDAVEAAALYSAIRTAGGEMLKRVVLFDMYRGKQVGEGKKSLAFNLRFQSSDRTLTDEEVTAAFNRVVEELEKRFGAKLRA</sequence>
<dbReference type="InterPro" id="IPR045864">
    <property type="entry name" value="aa-tRNA-synth_II/BPL/LPL"/>
</dbReference>
<comment type="caution">
    <text evidence="20">The sequence shown here is derived from an EMBL/GenBank/DDBJ whole genome shotgun (WGS) entry which is preliminary data.</text>
</comment>
<comment type="subunit">
    <text evidence="3 15">Tetramer of two alpha and two beta subunits.</text>
</comment>
<dbReference type="Pfam" id="PF01588">
    <property type="entry name" value="tRNA_bind"/>
    <property type="match status" value="1"/>
</dbReference>
<keyword evidence="11 16" id="KW-0694">RNA-binding</keyword>
<gene>
    <name evidence="15" type="primary">pheT</name>
    <name evidence="20" type="ORF">C4532_14845</name>
</gene>
<dbReference type="PANTHER" id="PTHR10947">
    <property type="entry name" value="PHENYLALANYL-TRNA SYNTHETASE BETA CHAIN AND LEUCINE-RICH REPEAT-CONTAINING PROTEIN 47"/>
    <property type="match status" value="1"/>
</dbReference>
<dbReference type="InterPro" id="IPR033714">
    <property type="entry name" value="tRNA_bind_bactPheRS"/>
</dbReference>
<keyword evidence="13 15" id="KW-0030">Aminoacyl-tRNA synthetase</keyword>
<dbReference type="NCBIfam" id="TIGR00472">
    <property type="entry name" value="pheT_bact"/>
    <property type="match status" value="1"/>
</dbReference>
<feature type="domain" description="FDX-ACB" evidence="18">
    <location>
        <begin position="708"/>
        <end position="801"/>
    </location>
</feature>
<accession>A0A419ETL0</accession>
<dbReference type="Gene3D" id="3.30.70.380">
    <property type="entry name" value="Ferrodoxin-fold anticodon-binding domain"/>
    <property type="match status" value="1"/>
</dbReference>
<evidence type="ECO:0000256" key="2">
    <source>
        <dbReference type="ARBA" id="ARBA00008653"/>
    </source>
</evidence>
<comment type="catalytic activity">
    <reaction evidence="14 15">
        <text>tRNA(Phe) + L-phenylalanine + ATP = L-phenylalanyl-tRNA(Phe) + AMP + diphosphate + H(+)</text>
        <dbReference type="Rhea" id="RHEA:19413"/>
        <dbReference type="Rhea" id="RHEA-COMP:9668"/>
        <dbReference type="Rhea" id="RHEA-COMP:9699"/>
        <dbReference type="ChEBI" id="CHEBI:15378"/>
        <dbReference type="ChEBI" id="CHEBI:30616"/>
        <dbReference type="ChEBI" id="CHEBI:33019"/>
        <dbReference type="ChEBI" id="CHEBI:58095"/>
        <dbReference type="ChEBI" id="CHEBI:78442"/>
        <dbReference type="ChEBI" id="CHEBI:78531"/>
        <dbReference type="ChEBI" id="CHEBI:456215"/>
        <dbReference type="EC" id="6.1.1.20"/>
    </reaction>
</comment>
<dbReference type="Proteomes" id="UP000285961">
    <property type="component" value="Unassembled WGS sequence"/>
</dbReference>
<keyword evidence="10 15" id="KW-0460">Magnesium</keyword>
<dbReference type="AlphaFoldDB" id="A0A419ETL0"/>
<evidence type="ECO:0000256" key="5">
    <source>
        <dbReference type="ARBA" id="ARBA00022555"/>
    </source>
</evidence>
<dbReference type="SUPFAM" id="SSF55681">
    <property type="entry name" value="Class II aaRS and biotin synthetases"/>
    <property type="match status" value="1"/>
</dbReference>
<evidence type="ECO:0000256" key="4">
    <source>
        <dbReference type="ARBA" id="ARBA00022490"/>
    </source>
</evidence>
<dbReference type="EMBL" id="QZKI01000106">
    <property type="protein sequence ID" value="RJP67315.1"/>
    <property type="molecule type" value="Genomic_DNA"/>
</dbReference>
<feature type="domain" description="B5" evidence="19">
    <location>
        <begin position="402"/>
        <end position="478"/>
    </location>
</feature>
<dbReference type="FunFam" id="3.30.70.380:FF:000001">
    <property type="entry name" value="Phenylalanine--tRNA ligase beta subunit"/>
    <property type="match status" value="1"/>
</dbReference>
<feature type="binding site" evidence="15">
    <location>
        <position position="456"/>
    </location>
    <ligand>
        <name>Mg(2+)</name>
        <dbReference type="ChEBI" id="CHEBI:18420"/>
        <note>shared with alpha subunit</note>
    </ligand>
</feature>
<dbReference type="InterPro" id="IPR005146">
    <property type="entry name" value="B3/B4_tRNA-bd"/>
</dbReference>
<keyword evidence="4 15" id="KW-0963">Cytoplasm</keyword>
<evidence type="ECO:0000259" key="17">
    <source>
        <dbReference type="PROSITE" id="PS50886"/>
    </source>
</evidence>
<dbReference type="GO" id="GO:0006432">
    <property type="term" value="P:phenylalanyl-tRNA aminoacylation"/>
    <property type="evidence" value="ECO:0007669"/>
    <property type="project" value="UniProtKB-UniRule"/>
</dbReference>
<dbReference type="InterPro" id="IPR012340">
    <property type="entry name" value="NA-bd_OB-fold"/>
</dbReference>
<keyword evidence="6 15" id="KW-0436">Ligase</keyword>
<dbReference type="InterPro" id="IPR005147">
    <property type="entry name" value="tRNA_synthase_B5-dom"/>
</dbReference>
<reference evidence="20 21" key="1">
    <citation type="journal article" date="2017" name="ISME J.">
        <title>Energy and carbon metabolisms in a deep terrestrial subsurface fluid microbial community.</title>
        <authorList>
            <person name="Momper L."/>
            <person name="Jungbluth S.P."/>
            <person name="Lee M.D."/>
            <person name="Amend J.P."/>
        </authorList>
    </citation>
    <scope>NUCLEOTIDE SEQUENCE [LARGE SCALE GENOMIC DNA]</scope>
    <source>
        <strain evidence="20">SURF_17</strain>
    </source>
</reference>
<feature type="binding site" evidence="15">
    <location>
        <position position="465"/>
    </location>
    <ligand>
        <name>Mg(2+)</name>
        <dbReference type="ChEBI" id="CHEBI:18420"/>
        <note>shared with alpha subunit</note>
    </ligand>
</feature>
<dbReference type="CDD" id="cd00769">
    <property type="entry name" value="PheRS_beta_core"/>
    <property type="match status" value="1"/>
</dbReference>
<evidence type="ECO:0000256" key="9">
    <source>
        <dbReference type="ARBA" id="ARBA00022840"/>
    </source>
</evidence>
<comment type="cofactor">
    <cofactor evidence="15">
        <name>Mg(2+)</name>
        <dbReference type="ChEBI" id="CHEBI:18420"/>
    </cofactor>
    <text evidence="15">Binds 2 magnesium ions per tetramer.</text>
</comment>
<dbReference type="Gene3D" id="3.30.56.10">
    <property type="match status" value="2"/>
</dbReference>
<feature type="domain" description="TRNA-binding" evidence="17">
    <location>
        <begin position="39"/>
        <end position="148"/>
    </location>
</feature>
<proteinExistence type="inferred from homology"/>
<dbReference type="Gene3D" id="3.50.40.10">
    <property type="entry name" value="Phenylalanyl-trna Synthetase, Chain B, domain 3"/>
    <property type="match status" value="1"/>
</dbReference>
<feature type="binding site" evidence="15">
    <location>
        <position position="466"/>
    </location>
    <ligand>
        <name>Mg(2+)</name>
        <dbReference type="ChEBI" id="CHEBI:18420"/>
        <note>shared with alpha subunit</note>
    </ligand>
</feature>
<dbReference type="Pfam" id="PF17759">
    <property type="entry name" value="tRNA_synthFbeta"/>
    <property type="match status" value="1"/>
</dbReference>
<dbReference type="CDD" id="cd02796">
    <property type="entry name" value="tRNA_bind_bactPheRS"/>
    <property type="match status" value="1"/>
</dbReference>
<dbReference type="SUPFAM" id="SSF56037">
    <property type="entry name" value="PheT/TilS domain"/>
    <property type="match status" value="1"/>
</dbReference>
<organism evidence="20 21">
    <name type="scientific">Candidatus Abyssobacteria bacterium SURF_17</name>
    <dbReference type="NCBI Taxonomy" id="2093361"/>
    <lineage>
        <taxon>Bacteria</taxon>
        <taxon>Pseudomonadati</taxon>
        <taxon>Candidatus Hydrogenedentota</taxon>
        <taxon>Candidatus Abyssobacteria</taxon>
    </lineage>
</organism>
<evidence type="ECO:0000256" key="10">
    <source>
        <dbReference type="ARBA" id="ARBA00022842"/>
    </source>
</evidence>
<comment type="subcellular location">
    <subcellularLocation>
        <location evidence="1 15">Cytoplasm</location>
    </subcellularLocation>
</comment>
<name>A0A419ETL0_9BACT</name>
<evidence type="ECO:0000256" key="15">
    <source>
        <dbReference type="HAMAP-Rule" id="MF_00283"/>
    </source>
</evidence>
<evidence type="ECO:0000256" key="11">
    <source>
        <dbReference type="ARBA" id="ARBA00022884"/>
    </source>
</evidence>
<evidence type="ECO:0000256" key="16">
    <source>
        <dbReference type="PROSITE-ProRule" id="PRU00209"/>
    </source>
</evidence>
<evidence type="ECO:0000256" key="14">
    <source>
        <dbReference type="ARBA" id="ARBA00049255"/>
    </source>
</evidence>
<evidence type="ECO:0000256" key="1">
    <source>
        <dbReference type="ARBA" id="ARBA00004496"/>
    </source>
</evidence>
<dbReference type="SUPFAM" id="SSF54991">
    <property type="entry name" value="Anticodon-binding domain of PheRS"/>
    <property type="match status" value="1"/>
</dbReference>
<evidence type="ECO:0000313" key="20">
    <source>
        <dbReference type="EMBL" id="RJP67315.1"/>
    </source>
</evidence>
<keyword evidence="12 15" id="KW-0648">Protein biosynthesis</keyword>
<dbReference type="InterPro" id="IPR041616">
    <property type="entry name" value="PheRS_beta_core"/>
</dbReference>
<dbReference type="Pfam" id="PF03483">
    <property type="entry name" value="B3_4"/>
    <property type="match status" value="1"/>
</dbReference>
<dbReference type="GO" id="GO:0004826">
    <property type="term" value="F:phenylalanine-tRNA ligase activity"/>
    <property type="evidence" value="ECO:0007669"/>
    <property type="project" value="UniProtKB-UniRule"/>
</dbReference>